<feature type="transmembrane region" description="Helical" evidence="1">
    <location>
        <begin position="16"/>
        <end position="39"/>
    </location>
</feature>
<gene>
    <name evidence="2" type="ORF">MGWOODY_XGa1210</name>
</gene>
<proteinExistence type="predicted"/>
<keyword evidence="1" id="KW-0472">Membrane</keyword>
<keyword evidence="1 2" id="KW-0812">Transmembrane</keyword>
<evidence type="ECO:0000313" key="2">
    <source>
        <dbReference type="EMBL" id="CUS52039.1"/>
    </source>
</evidence>
<sequence>MAVAFDLESVLRRDRLVVVIALVAVIVLSWVYVLAGAGMGMSAFEMTRMTQPVGVIDSTQPSVQGMSMEGTAVGGTMVTGAWTVGYAVVIFFMWWVMMFGMMLPSAAPLLLLFARMMRKEKDKGAPYVPTGVFALGYVIMWAAFSAIATGAQWGLEASGLLSGIMVGTSAVLGAGLLIAAGVWQLTPWKNACLRHCRSPIGFLSAHWRPGRTGAFKMGLVHGAFCLGCCWFLMALLFYGGVMNLYWIIGLALYILIEKLLPAGARIGQLTGVILIAWGATLLIYA</sequence>
<dbReference type="InterPro" id="IPR018688">
    <property type="entry name" value="PpoB2-like"/>
</dbReference>
<feature type="transmembrane region" description="Helical" evidence="1">
    <location>
        <begin position="267"/>
        <end position="284"/>
    </location>
</feature>
<feature type="transmembrane region" description="Helical" evidence="1">
    <location>
        <begin position="244"/>
        <end position="260"/>
    </location>
</feature>
<feature type="transmembrane region" description="Helical" evidence="1">
    <location>
        <begin position="125"/>
        <end position="148"/>
    </location>
</feature>
<dbReference type="EMBL" id="CZRL01000074">
    <property type="protein sequence ID" value="CUS52039.1"/>
    <property type="molecule type" value="Genomic_DNA"/>
</dbReference>
<organism evidence="2">
    <name type="scientific">hydrothermal vent metagenome</name>
    <dbReference type="NCBI Taxonomy" id="652676"/>
    <lineage>
        <taxon>unclassified sequences</taxon>
        <taxon>metagenomes</taxon>
        <taxon>ecological metagenomes</taxon>
    </lineage>
</organism>
<accession>A0A160TUF2</accession>
<dbReference type="Pfam" id="PF09948">
    <property type="entry name" value="PpoB2"/>
    <property type="match status" value="1"/>
</dbReference>
<dbReference type="AlphaFoldDB" id="A0A160TUF2"/>
<feature type="transmembrane region" description="Helical" evidence="1">
    <location>
        <begin position="86"/>
        <end position="113"/>
    </location>
</feature>
<keyword evidence="1" id="KW-1133">Transmembrane helix</keyword>
<reference evidence="2" key="1">
    <citation type="submission" date="2015-10" db="EMBL/GenBank/DDBJ databases">
        <authorList>
            <person name="Gilbert D.G."/>
        </authorList>
    </citation>
    <scope>NUCLEOTIDE SEQUENCE</scope>
</reference>
<evidence type="ECO:0000256" key="1">
    <source>
        <dbReference type="SAM" id="Phobius"/>
    </source>
</evidence>
<name>A0A160TUF2_9ZZZZ</name>
<protein>
    <submittedName>
        <fullName evidence="2">Probable transmembrane protein</fullName>
    </submittedName>
</protein>
<feature type="transmembrane region" description="Helical" evidence="1">
    <location>
        <begin position="160"/>
        <end position="185"/>
    </location>
</feature>